<evidence type="ECO:0000313" key="2">
    <source>
        <dbReference type="EMBL" id="KAG1795199.1"/>
    </source>
</evidence>
<reference evidence="2" key="1">
    <citation type="journal article" date="2020" name="New Phytol.">
        <title>Comparative genomics reveals dynamic genome evolution in host specialist ectomycorrhizal fungi.</title>
        <authorList>
            <person name="Lofgren L.A."/>
            <person name="Nguyen N.H."/>
            <person name="Vilgalys R."/>
            <person name="Ruytinx J."/>
            <person name="Liao H.L."/>
            <person name="Branco S."/>
            <person name="Kuo A."/>
            <person name="LaButti K."/>
            <person name="Lipzen A."/>
            <person name="Andreopoulos W."/>
            <person name="Pangilinan J."/>
            <person name="Riley R."/>
            <person name="Hundley H."/>
            <person name="Na H."/>
            <person name="Barry K."/>
            <person name="Grigoriev I.V."/>
            <person name="Stajich J.E."/>
            <person name="Kennedy P.G."/>
        </authorList>
    </citation>
    <scope>NUCLEOTIDE SEQUENCE</scope>
    <source>
        <strain evidence="2">S12</strain>
    </source>
</reference>
<name>A0A9P7ATK9_9AGAM</name>
<sequence length="351" mass="38553">MTTAIPLVSTSEGTVTSVAHSLSRGSPRQKGPVTEIAPGVGSGLAEDPSVFDILNVFRRRLFVAKSDIVGHTMVATKSEDGRVAWLTFRPGFHSMMVKTAFAVFFGDSYHPHLVDKTKKVLFVYLLEVVNSEGDNAFFSLEKGATAYNRANHEKKRLARKRARAAKRERTRILAKGGHVAVAVQHNPSVDPLACPKCKVEFRSRKQLKKHTCKKSAGVPPPSATQNSSQEPPVTAPSGDVKDERFQADLAEALAASLTQADQAVPSGNDVSQLEAPQSHTAPHFARWARDSGVPRVCEDCPEPAVSVVLHGNYETACYLKCFLHDRGRGERWGSELNWPRRSYFIRYCNAC</sequence>
<protein>
    <recommendedName>
        <fullName evidence="4">C2H2-type domain-containing protein</fullName>
    </recommendedName>
</protein>
<keyword evidence="3" id="KW-1185">Reference proteome</keyword>
<gene>
    <name evidence="2" type="ORF">HD556DRAFT_400108</name>
</gene>
<dbReference type="EMBL" id="JABBWE010000023">
    <property type="protein sequence ID" value="KAG1795199.1"/>
    <property type="molecule type" value="Genomic_DNA"/>
</dbReference>
<proteinExistence type="predicted"/>
<dbReference type="Proteomes" id="UP000719766">
    <property type="component" value="Unassembled WGS sequence"/>
</dbReference>
<comment type="caution">
    <text evidence="2">The sequence shown here is derived from an EMBL/GenBank/DDBJ whole genome shotgun (WGS) entry which is preliminary data.</text>
</comment>
<dbReference type="GeneID" id="64604263"/>
<organism evidence="2 3">
    <name type="scientific">Suillus plorans</name>
    <dbReference type="NCBI Taxonomy" id="116603"/>
    <lineage>
        <taxon>Eukaryota</taxon>
        <taxon>Fungi</taxon>
        <taxon>Dikarya</taxon>
        <taxon>Basidiomycota</taxon>
        <taxon>Agaricomycotina</taxon>
        <taxon>Agaricomycetes</taxon>
        <taxon>Agaricomycetidae</taxon>
        <taxon>Boletales</taxon>
        <taxon>Suillineae</taxon>
        <taxon>Suillaceae</taxon>
        <taxon>Suillus</taxon>
    </lineage>
</organism>
<feature type="region of interest" description="Disordered" evidence="1">
    <location>
        <begin position="16"/>
        <end position="40"/>
    </location>
</feature>
<feature type="region of interest" description="Disordered" evidence="1">
    <location>
        <begin position="208"/>
        <end position="239"/>
    </location>
</feature>
<evidence type="ECO:0008006" key="4">
    <source>
        <dbReference type="Google" id="ProtNLM"/>
    </source>
</evidence>
<dbReference type="OrthoDB" id="2676009at2759"/>
<accession>A0A9P7ATK9</accession>
<evidence type="ECO:0000256" key="1">
    <source>
        <dbReference type="SAM" id="MobiDB-lite"/>
    </source>
</evidence>
<dbReference type="AlphaFoldDB" id="A0A9P7ATK9"/>
<feature type="compositionally biased region" description="Polar residues" evidence="1">
    <location>
        <begin position="16"/>
        <end position="26"/>
    </location>
</feature>
<dbReference type="RefSeq" id="XP_041161151.1">
    <property type="nucleotide sequence ID" value="XM_041310499.1"/>
</dbReference>
<evidence type="ECO:0000313" key="3">
    <source>
        <dbReference type="Proteomes" id="UP000719766"/>
    </source>
</evidence>